<dbReference type="AlphaFoldDB" id="A0A9Q0MYE3"/>
<evidence type="ECO:0000313" key="2">
    <source>
        <dbReference type="Proteomes" id="UP001151699"/>
    </source>
</evidence>
<keyword evidence="2" id="KW-1185">Reference proteome</keyword>
<organism evidence="1 2">
    <name type="scientific">Pseudolycoriella hygida</name>
    <dbReference type="NCBI Taxonomy" id="35572"/>
    <lineage>
        <taxon>Eukaryota</taxon>
        <taxon>Metazoa</taxon>
        <taxon>Ecdysozoa</taxon>
        <taxon>Arthropoda</taxon>
        <taxon>Hexapoda</taxon>
        <taxon>Insecta</taxon>
        <taxon>Pterygota</taxon>
        <taxon>Neoptera</taxon>
        <taxon>Endopterygota</taxon>
        <taxon>Diptera</taxon>
        <taxon>Nematocera</taxon>
        <taxon>Sciaroidea</taxon>
        <taxon>Sciaridae</taxon>
        <taxon>Pseudolycoriella</taxon>
    </lineage>
</organism>
<comment type="caution">
    <text evidence="1">The sequence shown here is derived from an EMBL/GenBank/DDBJ whole genome shotgun (WGS) entry which is preliminary data.</text>
</comment>
<accession>A0A9Q0MYE3</accession>
<name>A0A9Q0MYE3_9DIPT</name>
<dbReference type="EMBL" id="WJQU01000003">
    <property type="protein sequence ID" value="KAJ6639619.1"/>
    <property type="molecule type" value="Genomic_DNA"/>
</dbReference>
<feature type="non-terminal residue" evidence="1">
    <location>
        <position position="70"/>
    </location>
</feature>
<proteinExistence type="predicted"/>
<protein>
    <submittedName>
        <fullName evidence="1">Uncharacterized protein</fullName>
    </submittedName>
</protein>
<sequence length="70" mass="8217">NLTFVAIHKKYKCSIDSGNDSLSHSHHEKYWNKVDLDYLLSRQPPNGQCNFEPIAMFRFSITFCQRARLV</sequence>
<dbReference type="Proteomes" id="UP001151699">
    <property type="component" value="Chromosome X"/>
</dbReference>
<reference evidence="1" key="1">
    <citation type="submission" date="2022-07" db="EMBL/GenBank/DDBJ databases">
        <authorList>
            <person name="Trinca V."/>
            <person name="Uliana J.V.C."/>
            <person name="Torres T.T."/>
            <person name="Ward R.J."/>
            <person name="Monesi N."/>
        </authorList>
    </citation>
    <scope>NUCLEOTIDE SEQUENCE</scope>
    <source>
        <strain evidence="1">HSMRA1968</strain>
        <tissue evidence="1">Whole embryos</tissue>
    </source>
</reference>
<gene>
    <name evidence="1" type="ORF">Bhyg_12366</name>
</gene>
<evidence type="ECO:0000313" key="1">
    <source>
        <dbReference type="EMBL" id="KAJ6639619.1"/>
    </source>
</evidence>